<protein>
    <recommendedName>
        <fullName evidence="4">Tissue inhibitor of metalloproteinase</fullName>
    </recommendedName>
</protein>
<dbReference type="InterPro" id="IPR008993">
    <property type="entry name" value="TIMP-like_OB-fold"/>
</dbReference>
<comment type="caution">
    <text evidence="2">The sequence shown here is derived from an EMBL/GenBank/DDBJ whole genome shotgun (WGS) entry which is preliminary data.</text>
</comment>
<reference evidence="2 3" key="1">
    <citation type="submission" date="2019-11" db="EMBL/GenBank/DDBJ databases">
        <title>P. haliotis isolates from Z. marina roots.</title>
        <authorList>
            <person name="Cohen M."/>
            <person name="Jospin G."/>
            <person name="Eisen J.A."/>
            <person name="Coil D.A."/>
        </authorList>
    </citation>
    <scope>NUCLEOTIDE SEQUENCE [LARGE SCALE GENOMIC DNA]</scope>
    <source>
        <strain evidence="2 3">UCD-MCMsp1aY</strain>
    </source>
</reference>
<evidence type="ECO:0000256" key="1">
    <source>
        <dbReference type="SAM" id="Phobius"/>
    </source>
</evidence>
<dbReference type="OrthoDB" id="5525376at2"/>
<gene>
    <name evidence="2" type="ORF">GNP35_05760</name>
</gene>
<accession>A0A6N8F727</accession>
<evidence type="ECO:0000313" key="3">
    <source>
        <dbReference type="Proteomes" id="UP000439994"/>
    </source>
</evidence>
<dbReference type="Proteomes" id="UP000439994">
    <property type="component" value="Unassembled WGS sequence"/>
</dbReference>
<keyword evidence="3" id="KW-1185">Reference proteome</keyword>
<evidence type="ECO:0008006" key="4">
    <source>
        <dbReference type="Google" id="ProtNLM"/>
    </source>
</evidence>
<dbReference type="EMBL" id="WOCD01000003">
    <property type="protein sequence ID" value="MUH72028.1"/>
    <property type="molecule type" value="Genomic_DNA"/>
</dbReference>
<sequence length="162" mass="18375">MPTHCVLGGRYVSGRVRLKILIFLFSLISFSSIACSCMGYDIEEAFKDYPVVFSGTVETIDTIKVKEDGWLEYSKLKAVTLVVDRSYKGMTAEKIKVTTRMDSAACGFPFEENVKYVVFAIPDDNGLHVGSCGPTIHMKKREEYYEMERLRVINFLSKQIDT</sequence>
<keyword evidence="1" id="KW-0812">Transmembrane</keyword>
<dbReference type="Gene3D" id="2.40.50.120">
    <property type="match status" value="1"/>
</dbReference>
<dbReference type="SUPFAM" id="SSF50242">
    <property type="entry name" value="TIMP-like"/>
    <property type="match status" value="1"/>
</dbReference>
<proteinExistence type="predicted"/>
<feature type="transmembrane region" description="Helical" evidence="1">
    <location>
        <begin position="20"/>
        <end position="40"/>
    </location>
</feature>
<keyword evidence="1" id="KW-1133">Transmembrane helix</keyword>
<name>A0A6N8F727_9GAMM</name>
<evidence type="ECO:0000313" key="2">
    <source>
        <dbReference type="EMBL" id="MUH72028.1"/>
    </source>
</evidence>
<organism evidence="2 3">
    <name type="scientific">Psychrosphaera haliotis</name>
    <dbReference type="NCBI Taxonomy" id="555083"/>
    <lineage>
        <taxon>Bacteria</taxon>
        <taxon>Pseudomonadati</taxon>
        <taxon>Pseudomonadota</taxon>
        <taxon>Gammaproteobacteria</taxon>
        <taxon>Alteromonadales</taxon>
        <taxon>Pseudoalteromonadaceae</taxon>
        <taxon>Psychrosphaera</taxon>
    </lineage>
</organism>
<keyword evidence="1" id="KW-0472">Membrane</keyword>
<dbReference type="AlphaFoldDB" id="A0A6N8F727"/>